<comment type="caution">
    <text evidence="1">The sequence shown here is derived from an EMBL/GenBank/DDBJ whole genome shotgun (WGS) entry which is preliminary data.</text>
</comment>
<accession>A0A834PA90</accession>
<keyword evidence="2" id="KW-1185">Reference proteome</keyword>
<dbReference type="Proteomes" id="UP000600918">
    <property type="component" value="Unassembled WGS sequence"/>
</dbReference>
<proteinExistence type="predicted"/>
<dbReference type="EMBL" id="JACSDY010000002">
    <property type="protein sequence ID" value="KAF7434253.1"/>
    <property type="molecule type" value="Genomic_DNA"/>
</dbReference>
<reference evidence="1" key="1">
    <citation type="journal article" date="2020" name="G3 (Bethesda)">
        <title>High-Quality Assemblies for Three Invasive Social Wasps from the &lt;i&gt;Vespula&lt;/i&gt; Genus.</title>
        <authorList>
            <person name="Harrop T.W.R."/>
            <person name="Guhlin J."/>
            <person name="McLaughlin G.M."/>
            <person name="Permina E."/>
            <person name="Stockwell P."/>
            <person name="Gilligan J."/>
            <person name="Le Lec M.F."/>
            <person name="Gruber M.A.M."/>
            <person name="Quinn O."/>
            <person name="Lovegrove M."/>
            <person name="Duncan E.J."/>
            <person name="Remnant E.J."/>
            <person name="Van Eeckhoven J."/>
            <person name="Graham B."/>
            <person name="Knapp R.A."/>
            <person name="Langford K.W."/>
            <person name="Kronenberg Z."/>
            <person name="Press M.O."/>
            <person name="Eacker S.M."/>
            <person name="Wilson-Rankin E.E."/>
            <person name="Purcell J."/>
            <person name="Lester P.J."/>
            <person name="Dearden P.K."/>
        </authorList>
    </citation>
    <scope>NUCLEOTIDE SEQUENCE</scope>
    <source>
        <strain evidence="1">Volc-1</strain>
    </source>
</reference>
<sequence length="122" mass="13341">MWCILSSEPSRAENVSHGGHPLCSTIGMLTTKVPACTEGATEEEEGARKMLSDNSPLRRGITSSPLAYSLLIHAGASWNTSESNGEGQDRTSNRKEELYEEGKEYVDFYLWMLTSAINSPIG</sequence>
<gene>
    <name evidence="1" type="ORF">H0235_002444</name>
</gene>
<evidence type="ECO:0000313" key="2">
    <source>
        <dbReference type="Proteomes" id="UP000600918"/>
    </source>
</evidence>
<dbReference type="AlphaFoldDB" id="A0A834PA90"/>
<protein>
    <submittedName>
        <fullName evidence="1">Uncharacterized protein</fullName>
    </submittedName>
</protein>
<organism evidence="1 2">
    <name type="scientific">Vespula pensylvanica</name>
    <name type="common">Western yellow jacket</name>
    <name type="synonym">Wasp</name>
    <dbReference type="NCBI Taxonomy" id="30213"/>
    <lineage>
        <taxon>Eukaryota</taxon>
        <taxon>Metazoa</taxon>
        <taxon>Ecdysozoa</taxon>
        <taxon>Arthropoda</taxon>
        <taxon>Hexapoda</taxon>
        <taxon>Insecta</taxon>
        <taxon>Pterygota</taxon>
        <taxon>Neoptera</taxon>
        <taxon>Endopterygota</taxon>
        <taxon>Hymenoptera</taxon>
        <taxon>Apocrita</taxon>
        <taxon>Aculeata</taxon>
        <taxon>Vespoidea</taxon>
        <taxon>Vespidae</taxon>
        <taxon>Vespinae</taxon>
        <taxon>Vespula</taxon>
    </lineage>
</organism>
<name>A0A834PA90_VESPE</name>
<evidence type="ECO:0000313" key="1">
    <source>
        <dbReference type="EMBL" id="KAF7434253.1"/>
    </source>
</evidence>